<name>X1U454_9ZZZZ</name>
<reference evidence="1" key="1">
    <citation type="journal article" date="2014" name="Front. Microbiol.">
        <title>High frequency of phylogenetically diverse reductive dehalogenase-homologous genes in deep subseafloor sedimentary metagenomes.</title>
        <authorList>
            <person name="Kawai M."/>
            <person name="Futagami T."/>
            <person name="Toyoda A."/>
            <person name="Takaki Y."/>
            <person name="Nishi S."/>
            <person name="Hori S."/>
            <person name="Arai W."/>
            <person name="Tsubouchi T."/>
            <person name="Morono Y."/>
            <person name="Uchiyama I."/>
            <person name="Ito T."/>
            <person name="Fujiyama A."/>
            <person name="Inagaki F."/>
            <person name="Takami H."/>
        </authorList>
    </citation>
    <scope>NUCLEOTIDE SEQUENCE</scope>
    <source>
        <strain evidence="1">Expedition CK06-06</strain>
    </source>
</reference>
<dbReference type="EMBL" id="BARW01008746">
    <property type="protein sequence ID" value="GAI87064.1"/>
    <property type="molecule type" value="Genomic_DNA"/>
</dbReference>
<sequence length="74" mass="8976">TEFLEEVKEEFPFVHTIPFTFYRPPWNKNRVFAICQGREVIRRFVCDHPEITDLLMIDSDVWTPPDTIQKMLYE</sequence>
<comment type="caution">
    <text evidence="1">The sequence shown here is derived from an EMBL/GenBank/DDBJ whole genome shotgun (WGS) entry which is preliminary data.</text>
</comment>
<accession>X1U454</accession>
<protein>
    <submittedName>
        <fullName evidence="1">Uncharacterized protein</fullName>
    </submittedName>
</protein>
<dbReference type="AlphaFoldDB" id="X1U454"/>
<organism evidence="1">
    <name type="scientific">marine sediment metagenome</name>
    <dbReference type="NCBI Taxonomy" id="412755"/>
    <lineage>
        <taxon>unclassified sequences</taxon>
        <taxon>metagenomes</taxon>
        <taxon>ecological metagenomes</taxon>
    </lineage>
</organism>
<feature type="non-terminal residue" evidence="1">
    <location>
        <position position="1"/>
    </location>
</feature>
<evidence type="ECO:0000313" key="1">
    <source>
        <dbReference type="EMBL" id="GAI87064.1"/>
    </source>
</evidence>
<gene>
    <name evidence="1" type="ORF">S12H4_17817</name>
</gene>
<proteinExistence type="predicted"/>